<evidence type="ECO:0000313" key="5">
    <source>
        <dbReference type="EMBL" id="KAJ8654036.1"/>
    </source>
</evidence>
<dbReference type="RefSeq" id="XP_058338950.1">
    <property type="nucleotide sequence ID" value="XM_058490229.1"/>
</dbReference>
<dbReference type="GeneID" id="83217651"/>
<dbReference type="Proteomes" id="UP001234581">
    <property type="component" value="Unassembled WGS sequence"/>
</dbReference>
<feature type="region of interest" description="Disordered" evidence="3">
    <location>
        <begin position="215"/>
        <end position="262"/>
    </location>
</feature>
<dbReference type="Pfam" id="PF08698">
    <property type="entry name" value="Fcf2"/>
    <property type="match status" value="1"/>
</dbReference>
<organism evidence="5 6">
    <name type="scientific">Lichtheimia ornata</name>
    <dbReference type="NCBI Taxonomy" id="688661"/>
    <lineage>
        <taxon>Eukaryota</taxon>
        <taxon>Fungi</taxon>
        <taxon>Fungi incertae sedis</taxon>
        <taxon>Mucoromycota</taxon>
        <taxon>Mucoromycotina</taxon>
        <taxon>Mucoromycetes</taxon>
        <taxon>Mucorales</taxon>
        <taxon>Lichtheimiaceae</taxon>
        <taxon>Lichtheimia</taxon>
    </lineage>
</organism>
<feature type="compositionally biased region" description="Basic and acidic residues" evidence="3">
    <location>
        <begin position="165"/>
        <end position="174"/>
    </location>
</feature>
<keyword evidence="2" id="KW-0539">Nucleus</keyword>
<dbReference type="PANTHER" id="PTHR21686:SF12">
    <property type="entry name" value="DEOXYNUCLEOTIDYLTRANSFERASE TERMINAL-INTERACTING PROTEIN 2"/>
    <property type="match status" value="1"/>
</dbReference>
<evidence type="ECO:0000256" key="1">
    <source>
        <dbReference type="ARBA" id="ARBA00004604"/>
    </source>
</evidence>
<comment type="caution">
    <text evidence="5">The sequence shown here is derived from an EMBL/GenBank/DDBJ whole genome shotgun (WGS) entry which is preliminary data.</text>
</comment>
<feature type="compositionally biased region" description="Acidic residues" evidence="3">
    <location>
        <begin position="106"/>
        <end position="149"/>
    </location>
</feature>
<feature type="compositionally biased region" description="Basic and acidic residues" evidence="3">
    <location>
        <begin position="219"/>
        <end position="251"/>
    </location>
</feature>
<reference evidence="5 6" key="1">
    <citation type="submission" date="2023-03" db="EMBL/GenBank/DDBJ databases">
        <title>Genome sequence of Lichtheimia ornata CBS 291.66.</title>
        <authorList>
            <person name="Mohabir J.T."/>
            <person name="Shea T.P."/>
            <person name="Kurbessoian T."/>
            <person name="Berby B."/>
            <person name="Fontaine J."/>
            <person name="Livny J."/>
            <person name="Gnirke A."/>
            <person name="Stajich J.E."/>
            <person name="Cuomo C.A."/>
        </authorList>
    </citation>
    <scope>NUCLEOTIDE SEQUENCE [LARGE SCALE GENOMIC DNA]</scope>
    <source>
        <strain evidence="5">CBS 291.66</strain>
    </source>
</reference>
<sequence length="366" mass="42326">MPLTRSQLRRLSIEQKNSKEDSNESKQGSTDQEATTTDLVAKQPNQRSRKSTRKTSTRTTPRVVAAEKAEEQDDNEKEQLVDSDDDDDDDDMEEHQEIDTAHDNQSTDEEDDNESEEDEGDDDSEDDDDDSEGDDDSEDDSSDDDDLDELLNKAQKALDLQQQPEHTKETDEKSKKIRLPKLESGINMREHLYIKRDGAAGAARLKNDTVAIEDEDETSATKRSIEVVKASKEKAKPLSRKERQMEREKTTGKGWFDMPKPEMTPELQRDLQVLKMRHVIDPKRHYRKMGKKEDFKYFQMGTVVEGATEFFSSRLTRKERKRTIVDELLADDKARTYHKRKHLEAFSRGKDGRKKAKRQMKQLSRS</sequence>
<proteinExistence type="predicted"/>
<feature type="compositionally biased region" description="Basic residues" evidence="3">
    <location>
        <begin position="47"/>
        <end position="56"/>
    </location>
</feature>
<comment type="subcellular location">
    <subcellularLocation>
        <location evidence="1">Nucleus</location>
        <location evidence="1">Nucleolus</location>
    </subcellularLocation>
</comment>
<accession>A0AAD7XV77</accession>
<dbReference type="EMBL" id="JARTCD010000067">
    <property type="protein sequence ID" value="KAJ8654036.1"/>
    <property type="molecule type" value="Genomic_DNA"/>
</dbReference>
<evidence type="ECO:0000259" key="4">
    <source>
        <dbReference type="Pfam" id="PF08698"/>
    </source>
</evidence>
<name>A0AAD7XV77_9FUNG</name>
<feature type="region of interest" description="Disordered" evidence="3">
    <location>
        <begin position="1"/>
        <end position="182"/>
    </location>
</feature>
<feature type="region of interest" description="Disordered" evidence="3">
    <location>
        <begin position="344"/>
        <end position="366"/>
    </location>
</feature>
<feature type="domain" description="Fcf2 pre-rRNA processing C-terminal" evidence="4">
    <location>
        <begin position="248"/>
        <end position="341"/>
    </location>
</feature>
<dbReference type="GO" id="GO:0005730">
    <property type="term" value="C:nucleolus"/>
    <property type="evidence" value="ECO:0007669"/>
    <property type="project" value="UniProtKB-SubCell"/>
</dbReference>
<keyword evidence="6" id="KW-1185">Reference proteome</keyword>
<dbReference type="GO" id="GO:0003723">
    <property type="term" value="F:RNA binding"/>
    <property type="evidence" value="ECO:0007669"/>
    <property type="project" value="TreeGrafter"/>
</dbReference>
<protein>
    <recommendedName>
        <fullName evidence="4">Fcf2 pre-rRNA processing C-terminal domain-containing protein</fullName>
    </recommendedName>
</protein>
<dbReference type="PANTHER" id="PTHR21686">
    <property type="entry name" value="DEOXYNUCLEOTIDYLTRANSFERASE TERMINAL-INTERACTING PROTEIN 2"/>
    <property type="match status" value="1"/>
</dbReference>
<feature type="compositionally biased region" description="Basic and acidic residues" evidence="3">
    <location>
        <begin position="11"/>
        <end position="24"/>
    </location>
</feature>
<evidence type="ECO:0000256" key="2">
    <source>
        <dbReference type="ARBA" id="ARBA00023242"/>
    </source>
</evidence>
<dbReference type="InterPro" id="IPR014810">
    <property type="entry name" value="Fcf2_C"/>
</dbReference>
<feature type="compositionally biased region" description="Basic residues" evidence="3">
    <location>
        <begin position="351"/>
        <end position="360"/>
    </location>
</feature>
<gene>
    <name evidence="5" type="ORF">O0I10_010247</name>
</gene>
<dbReference type="InterPro" id="IPR039883">
    <property type="entry name" value="Fcf2/DNTTIP2"/>
</dbReference>
<feature type="compositionally biased region" description="Acidic residues" evidence="3">
    <location>
        <begin position="70"/>
        <end position="94"/>
    </location>
</feature>
<dbReference type="AlphaFoldDB" id="A0AAD7XV77"/>
<evidence type="ECO:0000313" key="6">
    <source>
        <dbReference type="Proteomes" id="UP001234581"/>
    </source>
</evidence>
<evidence type="ECO:0000256" key="3">
    <source>
        <dbReference type="SAM" id="MobiDB-lite"/>
    </source>
</evidence>
<feature type="compositionally biased region" description="Polar residues" evidence="3">
    <location>
        <begin position="25"/>
        <end position="46"/>
    </location>
</feature>
<dbReference type="GO" id="GO:0006396">
    <property type="term" value="P:RNA processing"/>
    <property type="evidence" value="ECO:0007669"/>
    <property type="project" value="TreeGrafter"/>
</dbReference>